<feature type="region of interest" description="Disordered" evidence="1">
    <location>
        <begin position="73"/>
        <end position="95"/>
    </location>
</feature>
<feature type="compositionally biased region" description="Polar residues" evidence="1">
    <location>
        <begin position="73"/>
        <end position="89"/>
    </location>
</feature>
<gene>
    <name evidence="2" type="ORF">B0H16DRAFT_709825</name>
</gene>
<dbReference type="Proteomes" id="UP001215598">
    <property type="component" value="Unassembled WGS sequence"/>
</dbReference>
<keyword evidence="3" id="KW-1185">Reference proteome</keyword>
<evidence type="ECO:0000256" key="1">
    <source>
        <dbReference type="SAM" id="MobiDB-lite"/>
    </source>
</evidence>
<name>A0AAD7GTN6_9AGAR</name>
<dbReference type="AlphaFoldDB" id="A0AAD7GTN6"/>
<dbReference type="EMBL" id="JARKIB010000480">
    <property type="protein sequence ID" value="KAJ7705064.1"/>
    <property type="molecule type" value="Genomic_DNA"/>
</dbReference>
<evidence type="ECO:0000313" key="3">
    <source>
        <dbReference type="Proteomes" id="UP001215598"/>
    </source>
</evidence>
<protein>
    <submittedName>
        <fullName evidence="2">Uncharacterized protein</fullName>
    </submittedName>
</protein>
<proteinExistence type="predicted"/>
<comment type="caution">
    <text evidence="2">The sequence shown here is derived from an EMBL/GenBank/DDBJ whole genome shotgun (WGS) entry which is preliminary data.</text>
</comment>
<organism evidence="2 3">
    <name type="scientific">Mycena metata</name>
    <dbReference type="NCBI Taxonomy" id="1033252"/>
    <lineage>
        <taxon>Eukaryota</taxon>
        <taxon>Fungi</taxon>
        <taxon>Dikarya</taxon>
        <taxon>Basidiomycota</taxon>
        <taxon>Agaricomycotina</taxon>
        <taxon>Agaricomycetes</taxon>
        <taxon>Agaricomycetidae</taxon>
        <taxon>Agaricales</taxon>
        <taxon>Marasmiineae</taxon>
        <taxon>Mycenaceae</taxon>
        <taxon>Mycena</taxon>
    </lineage>
</organism>
<evidence type="ECO:0000313" key="2">
    <source>
        <dbReference type="EMBL" id="KAJ7705064.1"/>
    </source>
</evidence>
<reference evidence="2" key="1">
    <citation type="submission" date="2023-03" db="EMBL/GenBank/DDBJ databases">
        <title>Massive genome expansion in bonnet fungi (Mycena s.s.) driven by repeated elements and novel gene families across ecological guilds.</title>
        <authorList>
            <consortium name="Lawrence Berkeley National Laboratory"/>
            <person name="Harder C.B."/>
            <person name="Miyauchi S."/>
            <person name="Viragh M."/>
            <person name="Kuo A."/>
            <person name="Thoen E."/>
            <person name="Andreopoulos B."/>
            <person name="Lu D."/>
            <person name="Skrede I."/>
            <person name="Drula E."/>
            <person name="Henrissat B."/>
            <person name="Morin E."/>
            <person name="Kohler A."/>
            <person name="Barry K."/>
            <person name="LaButti K."/>
            <person name="Morin E."/>
            <person name="Salamov A."/>
            <person name="Lipzen A."/>
            <person name="Mereny Z."/>
            <person name="Hegedus B."/>
            <person name="Baldrian P."/>
            <person name="Stursova M."/>
            <person name="Weitz H."/>
            <person name="Taylor A."/>
            <person name="Grigoriev I.V."/>
            <person name="Nagy L.G."/>
            <person name="Martin F."/>
            <person name="Kauserud H."/>
        </authorList>
    </citation>
    <scope>NUCLEOTIDE SEQUENCE</scope>
    <source>
        <strain evidence="2">CBHHK182m</strain>
    </source>
</reference>
<sequence length="95" mass="10555">MAELTVGLIGAAATVGAAQLTTGAGFIGRHERAHREETMETRRNTEEFLANVRGGDVTQAEEREFKRVRDKAIQQQNEYHQSIQSGTNETRVRLG</sequence>
<accession>A0AAD7GTN6</accession>